<evidence type="ECO:0008006" key="5">
    <source>
        <dbReference type="Google" id="ProtNLM"/>
    </source>
</evidence>
<dbReference type="OrthoDB" id="137965at2"/>
<evidence type="ECO:0000256" key="2">
    <source>
        <dbReference type="SAM" id="SignalP"/>
    </source>
</evidence>
<dbReference type="Proteomes" id="UP000257144">
    <property type="component" value="Unassembled WGS sequence"/>
</dbReference>
<sequence>MARKNGIFLLFLIFSLFVSLIPFPASAAADGIKISTKTGYGGYVKVGRGFPVFITVENSGEDFKGDLLLNFYPTYSSSGARALHIDVPKGSKKTYSVSLPGISDEGQYSNPGSRNIFLYEGSWKKGKEVAFQGPNNLALKYTDQSWKTLGILSEEPDRLKELKPLPADSRIETVILDGSAIPEEHYGLEYFDYILLDGFPLSSLSPAQEEALLAWVKNGGILIAGGAANAAQAYGKLYSELPMETGTQSKADLTGLESSINPGDEFKSVPVYFGSAAKGSEVVLKSGDTPIVAKRRAGNGEILQTAFSAGEEPFSSWKGYGEWFSSILVKARPLKAGNMPGYYNPYDSYFSNVADVNAYFPSVHFSTGQIVLMLAFYVLLAGPALYFLLKRIDKREHAWWIVPSIALVCSAVIFGIGAKDRIASPQVSQMGVYKAFGGGITGVQAVSLLSNTGGDYTFSFKGGEFNGIPGSSFGPPSAPQRFAILEKGRKEDSVTFRNVEYWSTRTLYGNTSIDNSGGFETNLLFSGNRITGTIVNNFPYNFENVYIWSGTKRVELGGLKKGESLKVDQDMGKKYLTAPIIGGYGYQGPSYYGENIEKMKRERLENEGLSFLYNQSRFQNKPIVYGLTKDRVMKADLVDKREKTASISLIYQDVDVAGGLSGAFSINEDSLSFDLIPVKGGNIDYQPGAKEAFLEDGVYEYILHLPSQLSGGTIKFEEISIMLQPGQAAYSIKNAESGEFTSLENPVTSFTERPERFVSGEGEITIRLDKKGQGDPAVRLPSVTIKGEAGK</sequence>
<evidence type="ECO:0000313" key="3">
    <source>
        <dbReference type="EMBL" id="RDU38545.1"/>
    </source>
</evidence>
<reference evidence="3 4" key="1">
    <citation type="submission" date="2018-07" db="EMBL/GenBank/DDBJ databases">
        <title>Bacillus sp. YLB-04 draft genome sequence.</title>
        <authorList>
            <person name="Yu L."/>
            <person name="Tang X."/>
        </authorList>
    </citation>
    <scope>NUCLEOTIDE SEQUENCE [LARGE SCALE GENOMIC DNA]</scope>
    <source>
        <strain evidence="3 4">YLB-04</strain>
    </source>
</reference>
<dbReference type="SUPFAM" id="SSF52317">
    <property type="entry name" value="Class I glutamine amidotransferase-like"/>
    <property type="match status" value="1"/>
</dbReference>
<feature type="transmembrane region" description="Helical" evidence="1">
    <location>
        <begin position="370"/>
        <end position="389"/>
    </location>
</feature>
<protein>
    <recommendedName>
        <fullName evidence="5">Glutamine amidotransferase domain-containing protein</fullName>
    </recommendedName>
</protein>
<dbReference type="Gene3D" id="3.40.50.880">
    <property type="match status" value="1"/>
</dbReference>
<dbReference type="AlphaFoldDB" id="A0A3D8GVS8"/>
<keyword evidence="2" id="KW-0732">Signal</keyword>
<dbReference type="RefSeq" id="WP_115450463.1">
    <property type="nucleotide sequence ID" value="NZ_QNQT01000001.1"/>
</dbReference>
<name>A0A3D8GVS8_9BACI</name>
<proteinExistence type="predicted"/>
<accession>A0A3D8GVS8</accession>
<keyword evidence="1" id="KW-0472">Membrane</keyword>
<evidence type="ECO:0000313" key="4">
    <source>
        <dbReference type="Proteomes" id="UP000257144"/>
    </source>
</evidence>
<keyword evidence="1" id="KW-0812">Transmembrane</keyword>
<keyword evidence="4" id="KW-1185">Reference proteome</keyword>
<feature type="signal peptide" evidence="2">
    <location>
        <begin position="1"/>
        <end position="27"/>
    </location>
</feature>
<keyword evidence="1" id="KW-1133">Transmembrane helix</keyword>
<feature type="chain" id="PRO_5017592797" description="Glutamine amidotransferase domain-containing protein" evidence="2">
    <location>
        <begin position="28"/>
        <end position="791"/>
    </location>
</feature>
<dbReference type="EMBL" id="QNQT01000001">
    <property type="protein sequence ID" value="RDU38545.1"/>
    <property type="molecule type" value="Genomic_DNA"/>
</dbReference>
<comment type="caution">
    <text evidence="3">The sequence shown here is derived from an EMBL/GenBank/DDBJ whole genome shotgun (WGS) entry which is preliminary data.</text>
</comment>
<organism evidence="3 4">
    <name type="scientific">Neobacillus piezotolerans</name>
    <dbReference type="NCBI Taxonomy" id="2259171"/>
    <lineage>
        <taxon>Bacteria</taxon>
        <taxon>Bacillati</taxon>
        <taxon>Bacillota</taxon>
        <taxon>Bacilli</taxon>
        <taxon>Bacillales</taxon>
        <taxon>Bacillaceae</taxon>
        <taxon>Neobacillus</taxon>
    </lineage>
</organism>
<gene>
    <name evidence="3" type="ORF">DRW41_03000</name>
</gene>
<evidence type="ECO:0000256" key="1">
    <source>
        <dbReference type="SAM" id="Phobius"/>
    </source>
</evidence>
<dbReference type="InterPro" id="IPR029062">
    <property type="entry name" value="Class_I_gatase-like"/>
</dbReference>
<feature type="transmembrane region" description="Helical" evidence="1">
    <location>
        <begin position="398"/>
        <end position="418"/>
    </location>
</feature>